<evidence type="ECO:0000313" key="2">
    <source>
        <dbReference type="Proteomes" id="UP001163223"/>
    </source>
</evidence>
<organism evidence="1 2">
    <name type="scientific">Antarcticirhabdus aurantiaca</name>
    <dbReference type="NCBI Taxonomy" id="2606717"/>
    <lineage>
        <taxon>Bacteria</taxon>
        <taxon>Pseudomonadati</taxon>
        <taxon>Pseudomonadota</taxon>
        <taxon>Alphaproteobacteria</taxon>
        <taxon>Hyphomicrobiales</taxon>
        <taxon>Aurantimonadaceae</taxon>
        <taxon>Antarcticirhabdus</taxon>
    </lineage>
</organism>
<protein>
    <submittedName>
        <fullName evidence="1">Uncharacterized protein</fullName>
    </submittedName>
</protein>
<keyword evidence="2" id="KW-1185">Reference proteome</keyword>
<name>A0ACD4NHQ2_9HYPH</name>
<dbReference type="EMBL" id="CP113520">
    <property type="protein sequence ID" value="WAJ26312.1"/>
    <property type="molecule type" value="Genomic_DNA"/>
</dbReference>
<reference evidence="1" key="1">
    <citation type="submission" date="2022-11" db="EMBL/GenBank/DDBJ databases">
        <title>beta-Carotene-producing bacterium, Jeongeuplla avenae sp. nov., alleviates the salt stress of Arabidopsis seedlings.</title>
        <authorList>
            <person name="Jiang L."/>
            <person name="Lee J."/>
        </authorList>
    </citation>
    <scope>NUCLEOTIDE SEQUENCE</scope>
    <source>
        <strain evidence="1">DY_R2A_6</strain>
    </source>
</reference>
<evidence type="ECO:0000313" key="1">
    <source>
        <dbReference type="EMBL" id="WAJ26312.1"/>
    </source>
</evidence>
<dbReference type="Proteomes" id="UP001163223">
    <property type="component" value="Chromosome"/>
</dbReference>
<proteinExistence type="predicted"/>
<sequence>MIFRTHSASQARRSSDVGMMLALALGAVFGPVIAVDLVAFLAGWAGQ</sequence>
<gene>
    <name evidence="1" type="ORF">OXU80_15560</name>
</gene>
<accession>A0ACD4NHQ2</accession>